<feature type="domain" description="AMIN-like" evidence="2">
    <location>
        <begin position="381"/>
        <end position="508"/>
    </location>
</feature>
<keyword evidence="4" id="KW-1185">Reference proteome</keyword>
<feature type="region of interest" description="Disordered" evidence="1">
    <location>
        <begin position="441"/>
        <end position="463"/>
    </location>
</feature>
<feature type="region of interest" description="Disordered" evidence="1">
    <location>
        <begin position="200"/>
        <end position="228"/>
    </location>
</feature>
<dbReference type="EMBL" id="JAAGOA010000035">
    <property type="protein sequence ID" value="NEE04474.1"/>
    <property type="molecule type" value="Genomic_DNA"/>
</dbReference>
<reference evidence="3 4" key="1">
    <citation type="submission" date="2020-02" db="EMBL/GenBank/DDBJ databases">
        <authorList>
            <person name="Li X.-J."/>
            <person name="Han X.-M."/>
        </authorList>
    </citation>
    <scope>NUCLEOTIDE SEQUENCE [LARGE SCALE GENOMIC DNA]</scope>
    <source>
        <strain evidence="3 4">CCTCC AB 2017055</strain>
    </source>
</reference>
<comment type="caution">
    <text evidence="3">The sequence shown here is derived from an EMBL/GenBank/DDBJ whole genome shotgun (WGS) entry which is preliminary data.</text>
</comment>
<dbReference type="InterPro" id="IPR056303">
    <property type="entry name" value="AMIN-like"/>
</dbReference>
<name>A0A6L9SII1_9ACTN</name>
<dbReference type="Proteomes" id="UP000475214">
    <property type="component" value="Unassembled WGS sequence"/>
</dbReference>
<proteinExistence type="predicted"/>
<sequence length="510" mass="53283">MSAVAVLAVAACGDADDDAGDTPEPTPDETASPGPTDTASSDSSPTSSPGPTRALQDCVNGEAGYSVAYPDDWHTNPGDVVAACSLFDPEPVTPEEGTEPDAAIVFNRSDVTFEDASSSESFGRVRSRDSATVADREAVAVLHEATGEGLLDEGTLAYVWVIYQADGALIASTHERPDQDFESTTQVLDRMIEHLDFAEPAPTNAEPASPDGDGETDGQDGGDNDANGERTVVARYDSQEQPFAVIAVRSGSELCLVARANGDEGDPACWAPDADRRLSVGRLDVPGGNGAIGGFAAPGLARILAGTEGAGTAGFRPTEVASADVRGWAMPIGQSETEHVIGYTSDGRMVTVLDARGEPTSVLPEVNTAPESAAPTDDVKLLTAVDSGLHAGYDRVAFRFRGDEVPGYEVSYVDGPVEEPGSGRVVDVSGDATILVRMEHASGRERTGDAEQTYTGPDRLPGTGTSAITEIVRVGDFEGVLTWAIGVRGEFPMRVQEFGDDLIVDVRHPE</sequence>
<accession>A0A6L9SII1</accession>
<feature type="compositionally biased region" description="Low complexity" evidence="1">
    <location>
        <begin position="28"/>
        <end position="52"/>
    </location>
</feature>
<evidence type="ECO:0000313" key="4">
    <source>
        <dbReference type="Proteomes" id="UP000475214"/>
    </source>
</evidence>
<evidence type="ECO:0000256" key="1">
    <source>
        <dbReference type="SAM" id="MobiDB-lite"/>
    </source>
</evidence>
<dbReference type="RefSeq" id="WP_163745023.1">
    <property type="nucleotide sequence ID" value="NZ_JAAGOA010000035.1"/>
</dbReference>
<gene>
    <name evidence="3" type="ORF">G1H10_30330</name>
</gene>
<organism evidence="3 4">
    <name type="scientific">Phytoactinopolyspora halotolerans</name>
    <dbReference type="NCBI Taxonomy" id="1981512"/>
    <lineage>
        <taxon>Bacteria</taxon>
        <taxon>Bacillati</taxon>
        <taxon>Actinomycetota</taxon>
        <taxon>Actinomycetes</taxon>
        <taxon>Jiangellales</taxon>
        <taxon>Jiangellaceae</taxon>
        <taxon>Phytoactinopolyspora</taxon>
    </lineage>
</organism>
<dbReference type="Pfam" id="PF24837">
    <property type="entry name" value="AMIN-like"/>
    <property type="match status" value="1"/>
</dbReference>
<feature type="region of interest" description="Disordered" evidence="1">
    <location>
        <begin position="11"/>
        <end position="59"/>
    </location>
</feature>
<feature type="compositionally biased region" description="Acidic residues" evidence="1">
    <location>
        <begin position="212"/>
        <end position="223"/>
    </location>
</feature>
<evidence type="ECO:0000259" key="2">
    <source>
        <dbReference type="Pfam" id="PF24837"/>
    </source>
</evidence>
<evidence type="ECO:0000313" key="3">
    <source>
        <dbReference type="EMBL" id="NEE04474.1"/>
    </source>
</evidence>
<dbReference type="AlphaFoldDB" id="A0A6L9SII1"/>
<protein>
    <recommendedName>
        <fullName evidence="2">AMIN-like domain-containing protein</fullName>
    </recommendedName>
</protein>